<proteinExistence type="inferred from homology"/>
<dbReference type="EMBL" id="WNLA01000012">
    <property type="protein sequence ID" value="MTW03940.1"/>
    <property type="molecule type" value="Genomic_DNA"/>
</dbReference>
<feature type="domain" description="TonB-dependent receptor plug" evidence="14">
    <location>
        <begin position="80"/>
        <end position="191"/>
    </location>
</feature>
<evidence type="ECO:0000256" key="10">
    <source>
        <dbReference type="ARBA" id="ARBA00023237"/>
    </source>
</evidence>
<dbReference type="InterPro" id="IPR039426">
    <property type="entry name" value="TonB-dep_rcpt-like"/>
</dbReference>
<evidence type="ECO:0000256" key="12">
    <source>
        <dbReference type="RuleBase" id="RU003357"/>
    </source>
</evidence>
<dbReference type="Proteomes" id="UP000484015">
    <property type="component" value="Unassembled WGS sequence"/>
</dbReference>
<dbReference type="InterPro" id="IPR037066">
    <property type="entry name" value="Plug_dom_sf"/>
</dbReference>
<reference evidence="15 16" key="1">
    <citation type="submission" date="2019-11" db="EMBL/GenBank/DDBJ databases">
        <title>Type strains purchased from KCTC, JCM and DSMZ.</title>
        <authorList>
            <person name="Lu H."/>
        </authorList>
    </citation>
    <scope>NUCLEOTIDE SEQUENCE [LARGE SCALE GENOMIC DNA]</scope>
    <source>
        <strain evidence="15 16">KCTC 42409</strain>
    </source>
</reference>
<dbReference type="PANTHER" id="PTHR30069">
    <property type="entry name" value="TONB-DEPENDENT OUTER MEMBRANE RECEPTOR"/>
    <property type="match status" value="1"/>
</dbReference>
<accession>A0A6L6Q2R2</accession>
<evidence type="ECO:0000313" key="15">
    <source>
        <dbReference type="EMBL" id="MTW03940.1"/>
    </source>
</evidence>
<keyword evidence="7 12" id="KW-0798">TonB box</keyword>
<keyword evidence="6" id="KW-0732">Signal</keyword>
<evidence type="ECO:0000256" key="2">
    <source>
        <dbReference type="ARBA" id="ARBA00009810"/>
    </source>
</evidence>
<dbReference type="GO" id="GO:0044718">
    <property type="term" value="P:siderophore transmembrane transport"/>
    <property type="evidence" value="ECO:0007669"/>
    <property type="project" value="TreeGrafter"/>
</dbReference>
<protein>
    <submittedName>
        <fullName evidence="15">TonB-dependent receptor plug domain-containing protein</fullName>
    </submittedName>
</protein>
<dbReference type="GO" id="GO:0015344">
    <property type="term" value="F:siderophore uptake transmembrane transporter activity"/>
    <property type="evidence" value="ECO:0007669"/>
    <property type="project" value="TreeGrafter"/>
</dbReference>
<dbReference type="SUPFAM" id="SSF56935">
    <property type="entry name" value="Porins"/>
    <property type="match status" value="1"/>
</dbReference>
<keyword evidence="4 11" id="KW-1134">Transmembrane beta strand</keyword>
<organism evidence="15 16">
    <name type="scientific">Pseudoduganella ginsengisoli</name>
    <dbReference type="NCBI Taxonomy" id="1462440"/>
    <lineage>
        <taxon>Bacteria</taxon>
        <taxon>Pseudomonadati</taxon>
        <taxon>Pseudomonadota</taxon>
        <taxon>Betaproteobacteria</taxon>
        <taxon>Burkholderiales</taxon>
        <taxon>Oxalobacteraceae</taxon>
        <taxon>Telluria group</taxon>
        <taxon>Pseudoduganella</taxon>
    </lineage>
</organism>
<name>A0A6L6Q2R2_9BURK</name>
<gene>
    <name evidence="15" type="ORF">GM668_17815</name>
</gene>
<dbReference type="Pfam" id="PF07715">
    <property type="entry name" value="Plug"/>
    <property type="match status" value="1"/>
</dbReference>
<dbReference type="PANTHER" id="PTHR30069:SF29">
    <property type="entry name" value="HEMOGLOBIN AND HEMOGLOBIN-HAPTOGLOBIN-BINDING PROTEIN 1-RELATED"/>
    <property type="match status" value="1"/>
</dbReference>
<keyword evidence="5 11" id="KW-0812">Transmembrane</keyword>
<feature type="domain" description="TonB-dependent receptor-like beta-barrel" evidence="13">
    <location>
        <begin position="271"/>
        <end position="680"/>
    </location>
</feature>
<dbReference type="GO" id="GO:0009279">
    <property type="term" value="C:cell outer membrane"/>
    <property type="evidence" value="ECO:0007669"/>
    <property type="project" value="UniProtKB-SubCell"/>
</dbReference>
<dbReference type="AlphaFoldDB" id="A0A6L6Q2R2"/>
<evidence type="ECO:0000256" key="6">
    <source>
        <dbReference type="ARBA" id="ARBA00022729"/>
    </source>
</evidence>
<comment type="caution">
    <text evidence="15">The sequence shown here is derived from an EMBL/GenBank/DDBJ whole genome shotgun (WGS) entry which is preliminary data.</text>
</comment>
<dbReference type="InterPro" id="IPR036942">
    <property type="entry name" value="Beta-barrel_TonB_sf"/>
</dbReference>
<dbReference type="Gene3D" id="2.170.130.10">
    <property type="entry name" value="TonB-dependent receptor, plug domain"/>
    <property type="match status" value="1"/>
</dbReference>
<dbReference type="InterPro" id="IPR000531">
    <property type="entry name" value="Beta-barrel_TonB"/>
</dbReference>
<evidence type="ECO:0000256" key="8">
    <source>
        <dbReference type="ARBA" id="ARBA00023136"/>
    </source>
</evidence>
<comment type="subcellular location">
    <subcellularLocation>
        <location evidence="1 11">Cell outer membrane</location>
        <topology evidence="1 11">Multi-pass membrane protein</topology>
    </subcellularLocation>
</comment>
<dbReference type="InterPro" id="IPR012910">
    <property type="entry name" value="Plug_dom"/>
</dbReference>
<dbReference type="OrthoDB" id="99480at2"/>
<keyword evidence="3 11" id="KW-0813">Transport</keyword>
<evidence type="ECO:0000256" key="7">
    <source>
        <dbReference type="ARBA" id="ARBA00023077"/>
    </source>
</evidence>
<evidence type="ECO:0000256" key="3">
    <source>
        <dbReference type="ARBA" id="ARBA00022448"/>
    </source>
</evidence>
<keyword evidence="8 11" id="KW-0472">Membrane</keyword>
<evidence type="ECO:0000256" key="11">
    <source>
        <dbReference type="PROSITE-ProRule" id="PRU01360"/>
    </source>
</evidence>
<keyword evidence="16" id="KW-1185">Reference proteome</keyword>
<evidence type="ECO:0000313" key="16">
    <source>
        <dbReference type="Proteomes" id="UP000484015"/>
    </source>
</evidence>
<evidence type="ECO:0000259" key="13">
    <source>
        <dbReference type="Pfam" id="PF00593"/>
    </source>
</evidence>
<keyword evidence="10 11" id="KW-0998">Cell outer membrane</keyword>
<evidence type="ECO:0000259" key="14">
    <source>
        <dbReference type="Pfam" id="PF07715"/>
    </source>
</evidence>
<evidence type="ECO:0000256" key="9">
    <source>
        <dbReference type="ARBA" id="ARBA00023170"/>
    </source>
</evidence>
<evidence type="ECO:0000256" key="1">
    <source>
        <dbReference type="ARBA" id="ARBA00004571"/>
    </source>
</evidence>
<dbReference type="Pfam" id="PF00593">
    <property type="entry name" value="TonB_dep_Rec_b-barrel"/>
    <property type="match status" value="1"/>
</dbReference>
<evidence type="ECO:0000256" key="4">
    <source>
        <dbReference type="ARBA" id="ARBA00022452"/>
    </source>
</evidence>
<sequence length="714" mass="77658">MLLWKHQKRRAHRALGLPLAVTPYGELRMQRIASWWTLAAGAALIAPAQAQEQGKDLFSVSVEALLDMPFSTASRQALAARDAPAVVSVITAEDIRQFGYRSVADALVQVPGMYAISDGVAPNVGVRGINAGVRSWSRILKVMIDGQPIVYRADASNFLGASLINMAVVERIEVVRGPASALYGADAFLGVVNIITHSGEQPVFAATGTVARGAQDGGGLALHTAGQAGAWQWLVSVAGDSMDRSGMALPRSSPLYARVVAAAKGDVSQNDDERPRTALLRAAYVTDSSDTALMLHGYRLDADAEFLDFGILSHNNRLALHQSTARLHHEYRGLDNWTLRASIAHAQGGPDQREHLSLGAAASYPERALGFSTQELGVEAQYRFGDQHSLMAGADRVRDDEQRMQIYTVDVASGKRTLLAGTGALERITNQGYYLQYSVRPLSWVGVTANVRRDSHSIFGDSNNYRLALVGGSTPALAWKLLHGTSYKAPTAAQLYAQPLYAGEVLGNLALRPETSASTEAALQWQANPDLALSVNAYRLTVKGKTELLPLGANLQPQNSGRQQGRGVEAEATWQRGAQRWRAQWSWADTDDHFQPRLQPMQITPTASYPRLVARVSWQYLHATWGQFALAARGVSPRRASKANSQENFLRPYQLPSYATVDASWNHAFGPHQLALRIANVLDRRYAEPGYGGVDLPAPGRSAAFSYTYRWGTL</sequence>
<dbReference type="PROSITE" id="PS52016">
    <property type="entry name" value="TONB_DEPENDENT_REC_3"/>
    <property type="match status" value="1"/>
</dbReference>
<evidence type="ECO:0000256" key="5">
    <source>
        <dbReference type="ARBA" id="ARBA00022692"/>
    </source>
</evidence>
<comment type="similarity">
    <text evidence="2 11 12">Belongs to the TonB-dependent receptor family.</text>
</comment>
<dbReference type="Gene3D" id="2.40.170.20">
    <property type="entry name" value="TonB-dependent receptor, beta-barrel domain"/>
    <property type="match status" value="1"/>
</dbReference>
<keyword evidence="9 15" id="KW-0675">Receptor</keyword>